<comment type="caution">
    <text evidence="4">The sequence shown here is derived from an EMBL/GenBank/DDBJ whole genome shotgun (WGS) entry which is preliminary data.</text>
</comment>
<evidence type="ECO:0000313" key="4">
    <source>
        <dbReference type="EMBL" id="MBW0135451.1"/>
    </source>
</evidence>
<evidence type="ECO:0000313" key="5">
    <source>
        <dbReference type="Proteomes" id="UP000694287"/>
    </source>
</evidence>
<keyword evidence="1" id="KW-0963">Cytoplasm</keyword>
<dbReference type="NCBIfam" id="NF000930">
    <property type="entry name" value="PRK00092.2-2"/>
    <property type="match status" value="1"/>
</dbReference>
<evidence type="ECO:0000256" key="1">
    <source>
        <dbReference type="HAMAP-Rule" id="MF_01077"/>
    </source>
</evidence>
<feature type="compositionally biased region" description="Low complexity" evidence="2">
    <location>
        <begin position="162"/>
        <end position="171"/>
    </location>
</feature>
<proteinExistence type="inferred from homology"/>
<dbReference type="InterPro" id="IPR003728">
    <property type="entry name" value="Ribosome_maturation_RimP"/>
</dbReference>
<dbReference type="PANTHER" id="PTHR33867:SF1">
    <property type="entry name" value="RIBOSOME MATURATION FACTOR RIMP"/>
    <property type="match status" value="1"/>
</dbReference>
<dbReference type="PANTHER" id="PTHR33867">
    <property type="entry name" value="RIBOSOME MATURATION FACTOR RIMP"/>
    <property type="match status" value="1"/>
</dbReference>
<sequence length="193" mass="20709">MSTHRPAQQGTPLHGVLEPVVTAAGFVLDELEVHTVGRRHTVRLVVDSDSGVGLDEIARVSRAASAELELHEDLIPGSYTLEVTSPGVDRPLTLPRHWRRNRLRQVLVRLADGGTMAGRVGDAGEDAVALLVEGKVRELRYADVTHAAVQVEFRKPPAAELSALGAAPADGEAAEDDELDTTGFDTTEDEDHS</sequence>
<dbReference type="Proteomes" id="UP000694287">
    <property type="component" value="Unassembled WGS sequence"/>
</dbReference>
<accession>A0ABS6UT70</accession>
<name>A0ABS6UT70_9PSEU</name>
<feature type="domain" description="Ribosome maturation factor RimP N-terminal" evidence="3">
    <location>
        <begin position="17"/>
        <end position="89"/>
    </location>
</feature>
<comment type="similarity">
    <text evidence="1">Belongs to the RimP family.</text>
</comment>
<reference evidence="4 5" key="1">
    <citation type="submission" date="2020-11" db="EMBL/GenBank/DDBJ databases">
        <title>Pseudonocardia abyssalis sp. nov. and Pseudonocardia oceani sp. nov., description and phylogenomic analysis of two novel actinomycetes isolated from the deep Southern Ocean.</title>
        <authorList>
            <person name="Parra J."/>
        </authorList>
    </citation>
    <scope>NUCLEOTIDE SEQUENCE [LARGE SCALE GENOMIC DNA]</scope>
    <source>
        <strain evidence="4 5">KRD-168</strain>
    </source>
</reference>
<comment type="function">
    <text evidence="1">Required for maturation of 30S ribosomal subunits.</text>
</comment>
<dbReference type="InterPro" id="IPR028989">
    <property type="entry name" value="RimP_N"/>
</dbReference>
<organism evidence="4 5">
    <name type="scientific">Pseudonocardia abyssalis</name>
    <dbReference type="NCBI Taxonomy" id="2792008"/>
    <lineage>
        <taxon>Bacteria</taxon>
        <taxon>Bacillati</taxon>
        <taxon>Actinomycetota</taxon>
        <taxon>Actinomycetes</taxon>
        <taxon>Pseudonocardiales</taxon>
        <taxon>Pseudonocardiaceae</taxon>
        <taxon>Pseudonocardia</taxon>
    </lineage>
</organism>
<evidence type="ECO:0000256" key="2">
    <source>
        <dbReference type="SAM" id="MobiDB-lite"/>
    </source>
</evidence>
<protein>
    <recommendedName>
        <fullName evidence="1">Ribosome maturation factor RimP</fullName>
    </recommendedName>
</protein>
<feature type="region of interest" description="Disordered" evidence="2">
    <location>
        <begin position="162"/>
        <end position="193"/>
    </location>
</feature>
<keyword evidence="1" id="KW-0690">Ribosome biogenesis</keyword>
<evidence type="ECO:0000259" key="3">
    <source>
        <dbReference type="Pfam" id="PF02576"/>
    </source>
</evidence>
<feature type="compositionally biased region" description="Acidic residues" evidence="2">
    <location>
        <begin position="172"/>
        <end position="193"/>
    </location>
</feature>
<comment type="subcellular location">
    <subcellularLocation>
        <location evidence="1">Cytoplasm</location>
    </subcellularLocation>
</comment>
<keyword evidence="5" id="KW-1185">Reference proteome</keyword>
<dbReference type="Pfam" id="PF02576">
    <property type="entry name" value="RimP_N"/>
    <property type="match status" value="1"/>
</dbReference>
<gene>
    <name evidence="1 4" type="primary">rimP</name>
    <name evidence="4" type="ORF">I4I81_14455</name>
</gene>
<dbReference type="RefSeq" id="WP_218606092.1">
    <property type="nucleotide sequence ID" value="NZ_JADQDJ010000507.1"/>
</dbReference>
<dbReference type="HAMAP" id="MF_01077">
    <property type="entry name" value="RimP"/>
    <property type="match status" value="1"/>
</dbReference>
<dbReference type="EMBL" id="JADQDK010000001">
    <property type="protein sequence ID" value="MBW0135451.1"/>
    <property type="molecule type" value="Genomic_DNA"/>
</dbReference>